<dbReference type="InterPro" id="IPR011009">
    <property type="entry name" value="Kinase-like_dom_sf"/>
</dbReference>
<evidence type="ECO:0000256" key="7">
    <source>
        <dbReference type="ARBA" id="ARBA00047899"/>
    </source>
</evidence>
<dbReference type="PANTHER" id="PTHR24356">
    <property type="entry name" value="SERINE/THREONINE-PROTEIN KINASE"/>
    <property type="match status" value="1"/>
</dbReference>
<dbReference type="InterPro" id="IPR050236">
    <property type="entry name" value="Ser_Thr_kinase_AGC"/>
</dbReference>
<evidence type="ECO:0000256" key="4">
    <source>
        <dbReference type="ARBA" id="ARBA00022741"/>
    </source>
</evidence>
<dbReference type="SUPFAM" id="SSF56112">
    <property type="entry name" value="Protein kinase-like (PK-like)"/>
    <property type="match status" value="1"/>
</dbReference>
<reference evidence="10 11" key="1">
    <citation type="submission" date="2016-05" db="EMBL/GenBank/DDBJ databases">
        <title>Genome sequencing reveals origins of a unique bacterial endosymbiosis in the earliest lineages of terrestrial Fungi.</title>
        <authorList>
            <consortium name="DOE Joint Genome Institute"/>
            <person name="Uehling J."/>
            <person name="Gryganskyi A."/>
            <person name="Hameed K."/>
            <person name="Tschaplinski T."/>
            <person name="Misztal P."/>
            <person name="Wu S."/>
            <person name="Desiro A."/>
            <person name="Vande Pol N."/>
            <person name="Du Z.-Y."/>
            <person name="Zienkiewicz A."/>
            <person name="Zienkiewicz K."/>
            <person name="Morin E."/>
            <person name="Tisserant E."/>
            <person name="Splivallo R."/>
            <person name="Hainaut M."/>
            <person name="Henrissat B."/>
            <person name="Ohm R."/>
            <person name="Kuo A."/>
            <person name="Yan J."/>
            <person name="Lipzen A."/>
            <person name="Nolan M."/>
            <person name="Labutti K."/>
            <person name="Barry K."/>
            <person name="Goldstein A."/>
            <person name="Labbe J."/>
            <person name="Schadt C."/>
            <person name="Tuskan G."/>
            <person name="Grigoriev I."/>
            <person name="Martin F."/>
            <person name="Vilgalys R."/>
            <person name="Bonito G."/>
        </authorList>
    </citation>
    <scope>NUCLEOTIDE SEQUENCE [LARGE SCALE GENOMIC DNA]</scope>
    <source>
        <strain evidence="10 11">AG-77</strain>
    </source>
</reference>
<evidence type="ECO:0000256" key="8">
    <source>
        <dbReference type="ARBA" id="ARBA00048679"/>
    </source>
</evidence>
<organism evidence="10 11">
    <name type="scientific">Linnemannia elongata AG-77</name>
    <dbReference type="NCBI Taxonomy" id="1314771"/>
    <lineage>
        <taxon>Eukaryota</taxon>
        <taxon>Fungi</taxon>
        <taxon>Fungi incertae sedis</taxon>
        <taxon>Mucoromycota</taxon>
        <taxon>Mortierellomycotina</taxon>
        <taxon>Mortierellomycetes</taxon>
        <taxon>Mortierellales</taxon>
        <taxon>Mortierellaceae</taxon>
        <taxon>Linnemannia</taxon>
    </lineage>
</organism>
<dbReference type="STRING" id="1314771.A0A197KAX7"/>
<accession>A0A197KAX7</accession>
<name>A0A197KAX7_9FUNG</name>
<evidence type="ECO:0000256" key="2">
    <source>
        <dbReference type="ARBA" id="ARBA00022527"/>
    </source>
</evidence>
<dbReference type="AlphaFoldDB" id="A0A197KAX7"/>
<keyword evidence="4" id="KW-0547">Nucleotide-binding</keyword>
<dbReference type="OrthoDB" id="413582at2759"/>
<keyword evidence="3" id="KW-0808">Transferase</keyword>
<comment type="catalytic activity">
    <reaction evidence="8">
        <text>L-seryl-[protein] + ATP = O-phospho-L-seryl-[protein] + ADP + H(+)</text>
        <dbReference type="Rhea" id="RHEA:17989"/>
        <dbReference type="Rhea" id="RHEA-COMP:9863"/>
        <dbReference type="Rhea" id="RHEA-COMP:11604"/>
        <dbReference type="ChEBI" id="CHEBI:15378"/>
        <dbReference type="ChEBI" id="CHEBI:29999"/>
        <dbReference type="ChEBI" id="CHEBI:30616"/>
        <dbReference type="ChEBI" id="CHEBI:83421"/>
        <dbReference type="ChEBI" id="CHEBI:456216"/>
        <dbReference type="EC" id="2.7.11.1"/>
    </reaction>
</comment>
<protein>
    <recommendedName>
        <fullName evidence="1">non-specific serine/threonine protein kinase</fullName>
        <ecNumber evidence="1">2.7.11.1</ecNumber>
    </recommendedName>
</protein>
<dbReference type="InterPro" id="IPR000719">
    <property type="entry name" value="Prot_kinase_dom"/>
</dbReference>
<sequence>MALKVPKPTARISMLYVPPDFHALLVNRSPLSIVEIRFFGKQLVAGLSYIHKAGIRQCDLKPENVLVDRGMQLKIIVFRLSEDLFVRSDWTAGMPGYWVSEVLKGKVHADKIDVI</sequence>
<keyword evidence="2" id="KW-0723">Serine/threonine-protein kinase</keyword>
<dbReference type="GO" id="GO:0004674">
    <property type="term" value="F:protein serine/threonine kinase activity"/>
    <property type="evidence" value="ECO:0007669"/>
    <property type="project" value="UniProtKB-KW"/>
</dbReference>
<evidence type="ECO:0000313" key="11">
    <source>
        <dbReference type="Proteomes" id="UP000078512"/>
    </source>
</evidence>
<dbReference type="PANTHER" id="PTHR24356:SF1">
    <property type="entry name" value="SERINE_THREONINE-PROTEIN KINASE GREATWALL"/>
    <property type="match status" value="1"/>
</dbReference>
<evidence type="ECO:0000256" key="1">
    <source>
        <dbReference type="ARBA" id="ARBA00012513"/>
    </source>
</evidence>
<keyword evidence="11" id="KW-1185">Reference proteome</keyword>
<dbReference type="Pfam" id="PF00069">
    <property type="entry name" value="Pkinase"/>
    <property type="match status" value="1"/>
</dbReference>
<evidence type="ECO:0000313" key="10">
    <source>
        <dbReference type="EMBL" id="OAQ34333.1"/>
    </source>
</evidence>
<evidence type="ECO:0000259" key="9">
    <source>
        <dbReference type="PROSITE" id="PS50011"/>
    </source>
</evidence>
<proteinExistence type="predicted"/>
<dbReference type="EMBL" id="KV442018">
    <property type="protein sequence ID" value="OAQ34333.1"/>
    <property type="molecule type" value="Genomic_DNA"/>
</dbReference>
<gene>
    <name evidence="10" type="ORF">K457DRAFT_14731</name>
</gene>
<evidence type="ECO:0000256" key="6">
    <source>
        <dbReference type="ARBA" id="ARBA00022840"/>
    </source>
</evidence>
<comment type="catalytic activity">
    <reaction evidence="7">
        <text>L-threonyl-[protein] + ATP = O-phospho-L-threonyl-[protein] + ADP + H(+)</text>
        <dbReference type="Rhea" id="RHEA:46608"/>
        <dbReference type="Rhea" id="RHEA-COMP:11060"/>
        <dbReference type="Rhea" id="RHEA-COMP:11605"/>
        <dbReference type="ChEBI" id="CHEBI:15378"/>
        <dbReference type="ChEBI" id="CHEBI:30013"/>
        <dbReference type="ChEBI" id="CHEBI:30616"/>
        <dbReference type="ChEBI" id="CHEBI:61977"/>
        <dbReference type="ChEBI" id="CHEBI:456216"/>
        <dbReference type="EC" id="2.7.11.1"/>
    </reaction>
</comment>
<evidence type="ECO:0000256" key="3">
    <source>
        <dbReference type="ARBA" id="ARBA00022679"/>
    </source>
</evidence>
<dbReference type="Proteomes" id="UP000078512">
    <property type="component" value="Unassembled WGS sequence"/>
</dbReference>
<keyword evidence="5 10" id="KW-0418">Kinase</keyword>
<evidence type="ECO:0000256" key="5">
    <source>
        <dbReference type="ARBA" id="ARBA00022777"/>
    </source>
</evidence>
<dbReference type="GO" id="GO:0005524">
    <property type="term" value="F:ATP binding"/>
    <property type="evidence" value="ECO:0007669"/>
    <property type="project" value="UniProtKB-KW"/>
</dbReference>
<keyword evidence="6" id="KW-0067">ATP-binding</keyword>
<dbReference type="EC" id="2.7.11.1" evidence="1"/>
<feature type="domain" description="Protein kinase" evidence="9">
    <location>
        <begin position="1"/>
        <end position="115"/>
    </location>
</feature>
<dbReference type="Gene3D" id="1.10.510.10">
    <property type="entry name" value="Transferase(Phosphotransferase) domain 1"/>
    <property type="match status" value="1"/>
</dbReference>
<dbReference type="PROSITE" id="PS50011">
    <property type="entry name" value="PROTEIN_KINASE_DOM"/>
    <property type="match status" value="1"/>
</dbReference>